<feature type="non-terminal residue" evidence="1">
    <location>
        <position position="1"/>
    </location>
</feature>
<evidence type="ECO:0000313" key="1">
    <source>
        <dbReference type="EMBL" id="JAP19872.1"/>
    </source>
</evidence>
<reference evidence="1" key="1">
    <citation type="submission" date="2015-12" db="EMBL/GenBank/DDBJ databases">
        <title>Gene expression during late stages of embryo sac development: a critical building block for successful pollen-pistil interactions.</title>
        <authorList>
            <person name="Liu Y."/>
            <person name="Joly V."/>
            <person name="Sabar M."/>
            <person name="Matton D.P."/>
        </authorList>
    </citation>
    <scope>NUCLEOTIDE SEQUENCE</scope>
</reference>
<name>A0A0V0HIX2_SOLCH</name>
<sequence>NFLLNCLINKESSHLVALKFVASLRGVSNGLVWDFPNGGLKFETPYLLQQGVGLMGLGVVCELLHVSGVYHMCTSLQAIAWVPGLPYVHPKSSSCGFLLKIEEYNIIS</sequence>
<protein>
    <submittedName>
        <fullName evidence="1">Putative ovule protein</fullName>
    </submittedName>
</protein>
<dbReference type="EMBL" id="GEDG01019520">
    <property type="protein sequence ID" value="JAP19872.1"/>
    <property type="molecule type" value="Transcribed_RNA"/>
</dbReference>
<proteinExistence type="predicted"/>
<organism evidence="1">
    <name type="scientific">Solanum chacoense</name>
    <name type="common">Chaco potato</name>
    <dbReference type="NCBI Taxonomy" id="4108"/>
    <lineage>
        <taxon>Eukaryota</taxon>
        <taxon>Viridiplantae</taxon>
        <taxon>Streptophyta</taxon>
        <taxon>Embryophyta</taxon>
        <taxon>Tracheophyta</taxon>
        <taxon>Spermatophyta</taxon>
        <taxon>Magnoliopsida</taxon>
        <taxon>eudicotyledons</taxon>
        <taxon>Gunneridae</taxon>
        <taxon>Pentapetalae</taxon>
        <taxon>asterids</taxon>
        <taxon>lamiids</taxon>
        <taxon>Solanales</taxon>
        <taxon>Solanaceae</taxon>
        <taxon>Solanoideae</taxon>
        <taxon>Solaneae</taxon>
        <taxon>Solanum</taxon>
    </lineage>
</organism>
<dbReference type="AlphaFoldDB" id="A0A0V0HIX2"/>
<accession>A0A0V0HIX2</accession>